<keyword evidence="1" id="KW-0472">Membrane</keyword>
<keyword evidence="1" id="KW-1133">Transmembrane helix</keyword>
<organism evidence="3 4">
    <name type="scientific">Actinospica acidithermotolerans</name>
    <dbReference type="NCBI Taxonomy" id="2828514"/>
    <lineage>
        <taxon>Bacteria</taxon>
        <taxon>Bacillati</taxon>
        <taxon>Actinomycetota</taxon>
        <taxon>Actinomycetes</taxon>
        <taxon>Catenulisporales</taxon>
        <taxon>Actinospicaceae</taxon>
        <taxon>Actinospica</taxon>
    </lineage>
</organism>
<dbReference type="InterPro" id="IPR036624">
    <property type="entry name" value="Hcp1-lik_sf"/>
</dbReference>
<protein>
    <submittedName>
        <fullName evidence="3">Uncharacterized protein</fullName>
    </submittedName>
</protein>
<proteinExistence type="predicted"/>
<name>A0A941INY9_9ACTN</name>
<dbReference type="PROSITE" id="PS51257">
    <property type="entry name" value="PROKAR_LIPOPROTEIN"/>
    <property type="match status" value="1"/>
</dbReference>
<keyword evidence="4" id="KW-1185">Reference proteome</keyword>
<feature type="signal peptide" evidence="2">
    <location>
        <begin position="1"/>
        <end position="33"/>
    </location>
</feature>
<dbReference type="Gene3D" id="2.30.110.20">
    <property type="entry name" value="Hcp1-like"/>
    <property type="match status" value="1"/>
</dbReference>
<evidence type="ECO:0000313" key="3">
    <source>
        <dbReference type="EMBL" id="MBR7831463.1"/>
    </source>
</evidence>
<evidence type="ECO:0000256" key="1">
    <source>
        <dbReference type="SAM" id="Phobius"/>
    </source>
</evidence>
<dbReference type="Proteomes" id="UP000676325">
    <property type="component" value="Unassembled WGS sequence"/>
</dbReference>
<evidence type="ECO:0000313" key="4">
    <source>
        <dbReference type="Proteomes" id="UP000676325"/>
    </source>
</evidence>
<sequence>MSRSNRNDARRRRRAPRLLAPIATLAACSAAAAALVVAASATSTAPAAAAAVALPEIHHTYPTFPGISNPYTTVAAKTTAAKTTSQAAQTTAAAHKTTARAKHSSTAAATQSMYVSTFTPQVLATSAAPVTSTGCTADTRAPSSGADLQLPQVSAGSTDPGFTNWLHLTAVGPSAMLPTSVDSSNLSTLTLTRTEDSESTDLGMAASSGDRFPCALLDVSAGPGYQRADYALTNAGFVSDSVQGKTETLIVTYSSISWNYLPTGSSSVVTGDGTINTQPNVKQTSLKQDATDVAEGVVALAAACALGMLLLTLIGRHRRKVRYREIRERSRVEVPLPERQMASPTMIYAPGVRVPADATAQQSAEAIPNVPDALKTVHVAEFARARATQVPVA</sequence>
<reference evidence="3" key="1">
    <citation type="submission" date="2021-04" db="EMBL/GenBank/DDBJ databases">
        <title>Genome based classification of Actinospica acidithermotolerans sp. nov., an actinobacterium isolated from an Indonesian hot spring.</title>
        <authorList>
            <person name="Kusuma A.B."/>
            <person name="Putra K.E."/>
            <person name="Nafisah S."/>
            <person name="Loh J."/>
            <person name="Nouioui I."/>
            <person name="Goodfellow M."/>
        </authorList>
    </citation>
    <scope>NUCLEOTIDE SEQUENCE</scope>
    <source>
        <strain evidence="3">MGRD01-02</strain>
    </source>
</reference>
<dbReference type="EMBL" id="JAGSOH010000262">
    <property type="protein sequence ID" value="MBR7831463.1"/>
    <property type="molecule type" value="Genomic_DNA"/>
</dbReference>
<comment type="caution">
    <text evidence="3">The sequence shown here is derived from an EMBL/GenBank/DDBJ whole genome shotgun (WGS) entry which is preliminary data.</text>
</comment>
<keyword evidence="2" id="KW-0732">Signal</keyword>
<feature type="non-terminal residue" evidence="3">
    <location>
        <position position="393"/>
    </location>
</feature>
<dbReference type="AlphaFoldDB" id="A0A941INY9"/>
<dbReference type="RefSeq" id="WP_212522570.1">
    <property type="nucleotide sequence ID" value="NZ_JAGSOH010000262.1"/>
</dbReference>
<keyword evidence="1" id="KW-0812">Transmembrane</keyword>
<feature type="chain" id="PRO_5039423216" evidence="2">
    <location>
        <begin position="34"/>
        <end position="393"/>
    </location>
</feature>
<dbReference type="SUPFAM" id="SSF141452">
    <property type="entry name" value="Hcp1-like"/>
    <property type="match status" value="1"/>
</dbReference>
<gene>
    <name evidence="3" type="ORF">KDK95_34535</name>
</gene>
<evidence type="ECO:0000256" key="2">
    <source>
        <dbReference type="SAM" id="SignalP"/>
    </source>
</evidence>
<feature type="transmembrane region" description="Helical" evidence="1">
    <location>
        <begin position="293"/>
        <end position="314"/>
    </location>
</feature>
<accession>A0A941INY9</accession>